<dbReference type="EMBL" id="CM047736">
    <property type="protein sequence ID" value="KAJ0052849.1"/>
    <property type="molecule type" value="Genomic_DNA"/>
</dbReference>
<keyword evidence="2" id="KW-1185">Reference proteome</keyword>
<name>A0ACC0ZLX7_9ROSI</name>
<comment type="caution">
    <text evidence="1">The sequence shown here is derived from an EMBL/GenBank/DDBJ whole genome shotgun (WGS) entry which is preliminary data.</text>
</comment>
<organism evidence="1 2">
    <name type="scientific">Pistacia integerrima</name>
    <dbReference type="NCBI Taxonomy" id="434235"/>
    <lineage>
        <taxon>Eukaryota</taxon>
        <taxon>Viridiplantae</taxon>
        <taxon>Streptophyta</taxon>
        <taxon>Embryophyta</taxon>
        <taxon>Tracheophyta</taxon>
        <taxon>Spermatophyta</taxon>
        <taxon>Magnoliopsida</taxon>
        <taxon>eudicotyledons</taxon>
        <taxon>Gunneridae</taxon>
        <taxon>Pentapetalae</taxon>
        <taxon>rosids</taxon>
        <taxon>malvids</taxon>
        <taxon>Sapindales</taxon>
        <taxon>Anacardiaceae</taxon>
        <taxon>Pistacia</taxon>
    </lineage>
</organism>
<sequence>MEGFITKPTIEEKNISPASKLKNFKEPLDNFDPKISDLSFADSFLDFDSIKEFFEDNQQNPGRIALENMEFEDLEKSVKMGEEEKTNFEDRIVHGSDPILDGSDCVPKVEALEDEKEKDLSCCIEEVMNKVSLVDAVDGSGAKTEIASDENGSESDSESEDESSTSSSSSSTSRSSGDDEEEEEEEEDEDEEEKEEMKIPIKRDMVVAGDLEEGEIEVVNGEEMVARNDDDSDEEENEKDVIGGGDIEFDDVDVDEIGGGTMGGPIKSKNELQVLPPVPQVNVTLQPHHQMQPVGVVLSVIGVQVIVEGVEKHNPLNEGSILWITESRSPLGLIDEIFGPVKNPYYLIRYNSESVIPAGVCVGSLISFVQEFANHVLNDKNLYKKGYDASGDNDEELSDEAEFSDDEKEAEYKRKLKMEKRGMSDQKPGNGKNNRKKGKNTWKNDRHSVPQAGVGQPIPNQNQHQISVPASLGHGIPSSTILQGFVGGISSVPQFPTAGFTSSNGVWTNEMQSQQWQNAFFPSGSPTNSMPWPSQNYQQHPFQPMMNYTALLQQYNPSQPLPGGQPNVFAGPGYGPWPGFMGQNVINQMAGMGLPGQPAPPSASARRSGASSNSGRKLYHRGGGRFAGGRGRWQAR</sequence>
<proteinExistence type="predicted"/>
<dbReference type="Proteomes" id="UP001163603">
    <property type="component" value="Chromosome 1"/>
</dbReference>
<evidence type="ECO:0000313" key="2">
    <source>
        <dbReference type="Proteomes" id="UP001163603"/>
    </source>
</evidence>
<protein>
    <submittedName>
        <fullName evidence="1">Uncharacterized protein</fullName>
    </submittedName>
</protein>
<reference evidence="2" key="1">
    <citation type="journal article" date="2023" name="G3 (Bethesda)">
        <title>Genome assembly and association tests identify interacting loci associated with vigor, precocity, and sex in interspecific pistachio rootstocks.</title>
        <authorList>
            <person name="Palmer W."/>
            <person name="Jacygrad E."/>
            <person name="Sagayaradj S."/>
            <person name="Cavanaugh K."/>
            <person name="Han R."/>
            <person name="Bertier L."/>
            <person name="Beede B."/>
            <person name="Kafkas S."/>
            <person name="Golino D."/>
            <person name="Preece J."/>
            <person name="Michelmore R."/>
        </authorList>
    </citation>
    <scope>NUCLEOTIDE SEQUENCE [LARGE SCALE GENOMIC DNA]</scope>
</reference>
<accession>A0ACC0ZLX7</accession>
<evidence type="ECO:0000313" key="1">
    <source>
        <dbReference type="EMBL" id="KAJ0052849.1"/>
    </source>
</evidence>
<gene>
    <name evidence="1" type="ORF">Pint_02183</name>
</gene>